<keyword evidence="2" id="KW-1185">Reference proteome</keyword>
<accession>A0A9D4GKM9</accession>
<dbReference type="EMBL" id="JAIWYP010000006">
    <property type="protein sequence ID" value="KAH3815687.1"/>
    <property type="molecule type" value="Genomic_DNA"/>
</dbReference>
<organism evidence="1 2">
    <name type="scientific">Dreissena polymorpha</name>
    <name type="common">Zebra mussel</name>
    <name type="synonym">Mytilus polymorpha</name>
    <dbReference type="NCBI Taxonomy" id="45954"/>
    <lineage>
        <taxon>Eukaryota</taxon>
        <taxon>Metazoa</taxon>
        <taxon>Spiralia</taxon>
        <taxon>Lophotrochozoa</taxon>
        <taxon>Mollusca</taxon>
        <taxon>Bivalvia</taxon>
        <taxon>Autobranchia</taxon>
        <taxon>Heteroconchia</taxon>
        <taxon>Euheterodonta</taxon>
        <taxon>Imparidentia</taxon>
        <taxon>Neoheterodontei</taxon>
        <taxon>Myida</taxon>
        <taxon>Dreissenoidea</taxon>
        <taxon>Dreissenidae</taxon>
        <taxon>Dreissena</taxon>
    </lineage>
</organism>
<evidence type="ECO:0000313" key="2">
    <source>
        <dbReference type="Proteomes" id="UP000828390"/>
    </source>
</evidence>
<evidence type="ECO:0000313" key="1">
    <source>
        <dbReference type="EMBL" id="KAH3815687.1"/>
    </source>
</evidence>
<proteinExistence type="predicted"/>
<protein>
    <submittedName>
        <fullName evidence="1">Uncharacterized protein</fullName>
    </submittedName>
</protein>
<name>A0A9D4GKM9_DREPO</name>
<gene>
    <name evidence="1" type="ORF">DPMN_144218</name>
</gene>
<dbReference type="Proteomes" id="UP000828390">
    <property type="component" value="Unassembled WGS sequence"/>
</dbReference>
<reference evidence="1" key="1">
    <citation type="journal article" date="2019" name="bioRxiv">
        <title>The Genome of the Zebra Mussel, Dreissena polymorpha: A Resource for Invasive Species Research.</title>
        <authorList>
            <person name="McCartney M.A."/>
            <person name="Auch B."/>
            <person name="Kono T."/>
            <person name="Mallez S."/>
            <person name="Zhang Y."/>
            <person name="Obille A."/>
            <person name="Becker A."/>
            <person name="Abrahante J.E."/>
            <person name="Garbe J."/>
            <person name="Badalamenti J.P."/>
            <person name="Herman A."/>
            <person name="Mangelson H."/>
            <person name="Liachko I."/>
            <person name="Sullivan S."/>
            <person name="Sone E.D."/>
            <person name="Koren S."/>
            <person name="Silverstein K.A.T."/>
            <person name="Beckman K.B."/>
            <person name="Gohl D.M."/>
        </authorList>
    </citation>
    <scope>NUCLEOTIDE SEQUENCE</scope>
    <source>
        <strain evidence="1">Duluth1</strain>
        <tissue evidence="1">Whole animal</tissue>
    </source>
</reference>
<reference evidence="1" key="2">
    <citation type="submission" date="2020-11" db="EMBL/GenBank/DDBJ databases">
        <authorList>
            <person name="McCartney M.A."/>
            <person name="Auch B."/>
            <person name="Kono T."/>
            <person name="Mallez S."/>
            <person name="Becker A."/>
            <person name="Gohl D.M."/>
            <person name="Silverstein K.A.T."/>
            <person name="Koren S."/>
            <person name="Bechman K.B."/>
            <person name="Herman A."/>
            <person name="Abrahante J.E."/>
            <person name="Garbe J."/>
        </authorList>
    </citation>
    <scope>NUCLEOTIDE SEQUENCE</scope>
    <source>
        <strain evidence="1">Duluth1</strain>
        <tissue evidence="1">Whole animal</tissue>
    </source>
</reference>
<dbReference type="AlphaFoldDB" id="A0A9D4GKM9"/>
<comment type="caution">
    <text evidence="1">The sequence shown here is derived from an EMBL/GenBank/DDBJ whole genome shotgun (WGS) entry which is preliminary data.</text>
</comment>
<sequence>MASGGILRELRSRESWKGDLAENLRKFYCEAMPKHNVKKSSHCQSTTELNTTGTHWSISGAPLIDILRISADILT</sequence>